<dbReference type="SUPFAM" id="SSF46785">
    <property type="entry name" value="Winged helix' DNA-binding domain"/>
    <property type="match status" value="1"/>
</dbReference>
<sequence>MEARLPSFSGLTAFYAAVRHGTLTGAARELNVSQPAVSRRIAQLEADLGTHLFDRSRKPVQMTEAGREMMAALRTSFETIEVATDRIRRAAKGRVVTVSGPSGFVAFWLIPRLGALQEAFPGTVIRIISMEQGEAGRPGDVAIRFGAPNPARPDEIKILGEEVFAAASPLYLSRNTAPSTVDDFAGHTLLTMEGTRRFWHDWPSWFEARGAKMPGDVRSLDFNTYAMLVNALLAGQGIGLCWSGLLDTFLEAGALVQLSDQSAASERGYFLSLRDDLTARSEVRSVLDWIAAAGGADALT</sequence>
<proteinExistence type="inferred from homology"/>
<dbReference type="PANTHER" id="PTHR30537">
    <property type="entry name" value="HTH-TYPE TRANSCRIPTIONAL REGULATOR"/>
    <property type="match status" value="1"/>
</dbReference>
<keyword evidence="2" id="KW-0805">Transcription regulation</keyword>
<organism evidence="6 7">
    <name type="scientific">Albidovulum litorale</name>
    <dbReference type="NCBI Taxonomy" id="2984134"/>
    <lineage>
        <taxon>Bacteria</taxon>
        <taxon>Pseudomonadati</taxon>
        <taxon>Pseudomonadota</taxon>
        <taxon>Alphaproteobacteria</taxon>
        <taxon>Rhodobacterales</taxon>
        <taxon>Paracoccaceae</taxon>
        <taxon>Albidovulum</taxon>
    </lineage>
</organism>
<dbReference type="InterPro" id="IPR036390">
    <property type="entry name" value="WH_DNA-bd_sf"/>
</dbReference>
<dbReference type="InterPro" id="IPR058163">
    <property type="entry name" value="LysR-type_TF_proteobact-type"/>
</dbReference>
<dbReference type="PROSITE" id="PS50931">
    <property type="entry name" value="HTH_LYSR"/>
    <property type="match status" value="1"/>
</dbReference>
<evidence type="ECO:0000259" key="5">
    <source>
        <dbReference type="PROSITE" id="PS50931"/>
    </source>
</evidence>
<dbReference type="EMBL" id="JAOWKZ010000001">
    <property type="protein sequence ID" value="MCV2870986.1"/>
    <property type="molecule type" value="Genomic_DNA"/>
</dbReference>
<dbReference type="InterPro" id="IPR005119">
    <property type="entry name" value="LysR_subst-bd"/>
</dbReference>
<evidence type="ECO:0000256" key="2">
    <source>
        <dbReference type="ARBA" id="ARBA00023015"/>
    </source>
</evidence>
<comment type="caution">
    <text evidence="6">The sequence shown here is derived from an EMBL/GenBank/DDBJ whole genome shotgun (WGS) entry which is preliminary data.</text>
</comment>
<dbReference type="Gene3D" id="1.10.10.10">
    <property type="entry name" value="Winged helix-like DNA-binding domain superfamily/Winged helix DNA-binding domain"/>
    <property type="match status" value="1"/>
</dbReference>
<dbReference type="RefSeq" id="WP_263738179.1">
    <property type="nucleotide sequence ID" value="NZ_JAOWKZ010000001.1"/>
</dbReference>
<protein>
    <submittedName>
        <fullName evidence="6">LysR substrate-binding domain-containing protein</fullName>
    </submittedName>
</protein>
<keyword evidence="4" id="KW-0804">Transcription</keyword>
<evidence type="ECO:0000256" key="4">
    <source>
        <dbReference type="ARBA" id="ARBA00023163"/>
    </source>
</evidence>
<keyword evidence="7" id="KW-1185">Reference proteome</keyword>
<dbReference type="PANTHER" id="PTHR30537:SF74">
    <property type="entry name" value="HTH-TYPE TRANSCRIPTIONAL REGULATOR TRPI"/>
    <property type="match status" value="1"/>
</dbReference>
<dbReference type="Proteomes" id="UP001652564">
    <property type="component" value="Unassembled WGS sequence"/>
</dbReference>
<name>A0ABT2ZIM2_9RHOB</name>
<dbReference type="SUPFAM" id="SSF53850">
    <property type="entry name" value="Periplasmic binding protein-like II"/>
    <property type="match status" value="1"/>
</dbReference>
<accession>A0ABT2ZIM2</accession>
<evidence type="ECO:0000313" key="7">
    <source>
        <dbReference type="Proteomes" id="UP001652564"/>
    </source>
</evidence>
<evidence type="ECO:0000313" key="6">
    <source>
        <dbReference type="EMBL" id="MCV2870986.1"/>
    </source>
</evidence>
<dbReference type="Gene3D" id="3.40.190.10">
    <property type="entry name" value="Periplasmic binding protein-like II"/>
    <property type="match status" value="2"/>
</dbReference>
<keyword evidence="3" id="KW-0238">DNA-binding</keyword>
<dbReference type="Pfam" id="PF00126">
    <property type="entry name" value="HTH_1"/>
    <property type="match status" value="1"/>
</dbReference>
<evidence type="ECO:0000256" key="3">
    <source>
        <dbReference type="ARBA" id="ARBA00023125"/>
    </source>
</evidence>
<gene>
    <name evidence="6" type="ORF">OEZ71_01625</name>
</gene>
<feature type="domain" description="HTH lysR-type" evidence="5">
    <location>
        <begin position="6"/>
        <end position="63"/>
    </location>
</feature>
<evidence type="ECO:0000256" key="1">
    <source>
        <dbReference type="ARBA" id="ARBA00009437"/>
    </source>
</evidence>
<dbReference type="InterPro" id="IPR036388">
    <property type="entry name" value="WH-like_DNA-bd_sf"/>
</dbReference>
<dbReference type="Pfam" id="PF03466">
    <property type="entry name" value="LysR_substrate"/>
    <property type="match status" value="1"/>
</dbReference>
<reference evidence="6 7" key="1">
    <citation type="submission" date="2022-10" db="EMBL/GenBank/DDBJ databases">
        <title>Defluviimonas sp. nov., isolated from ocean surface sediments.</title>
        <authorList>
            <person name="He W."/>
            <person name="Wang L."/>
            <person name="Zhang D.-F."/>
        </authorList>
    </citation>
    <scope>NUCLEOTIDE SEQUENCE [LARGE SCALE GENOMIC DNA]</scope>
    <source>
        <strain evidence="6 7">WL0050</strain>
    </source>
</reference>
<comment type="similarity">
    <text evidence="1">Belongs to the LysR transcriptional regulatory family.</text>
</comment>
<dbReference type="InterPro" id="IPR000847">
    <property type="entry name" value="LysR_HTH_N"/>
</dbReference>
<dbReference type="PRINTS" id="PR00039">
    <property type="entry name" value="HTHLYSR"/>
</dbReference>